<proteinExistence type="predicted"/>
<comment type="caution">
    <text evidence="1">The sequence shown here is derived from an EMBL/GenBank/DDBJ whole genome shotgun (WGS) entry which is preliminary data.</text>
</comment>
<gene>
    <name evidence="1" type="ORF">DXB80_08895</name>
</gene>
<dbReference type="EMBL" id="QSUC01000021">
    <property type="protein sequence ID" value="RGN08660.1"/>
    <property type="molecule type" value="Genomic_DNA"/>
</dbReference>
<evidence type="ECO:0000313" key="2">
    <source>
        <dbReference type="Proteomes" id="UP000261245"/>
    </source>
</evidence>
<reference evidence="1 2" key="1">
    <citation type="submission" date="2018-08" db="EMBL/GenBank/DDBJ databases">
        <title>A genome reference for cultivated species of the human gut microbiota.</title>
        <authorList>
            <person name="Zou Y."/>
            <person name="Xue W."/>
            <person name="Luo G."/>
        </authorList>
    </citation>
    <scope>NUCLEOTIDE SEQUENCE [LARGE SCALE GENOMIC DNA]</scope>
    <source>
        <strain evidence="1 2">OM06-11</strain>
    </source>
</reference>
<sequence length="76" mass="8790">MGKIGLKKIKKQFFFFFYYDFHAVHSFNHVFHGNYVSDASNRTIYTLDRGLSRLAHKALGDYGPLGVKVSNDDFLQ</sequence>
<name>A0AA92VWE6_9BACT</name>
<protein>
    <submittedName>
        <fullName evidence="1">Uncharacterized protein</fullName>
    </submittedName>
</protein>
<accession>A0AA92VWE6</accession>
<evidence type="ECO:0000313" key="1">
    <source>
        <dbReference type="EMBL" id="RGN08660.1"/>
    </source>
</evidence>
<organism evidence="1 2">
    <name type="scientific">Segatella copri</name>
    <dbReference type="NCBI Taxonomy" id="165179"/>
    <lineage>
        <taxon>Bacteria</taxon>
        <taxon>Pseudomonadati</taxon>
        <taxon>Bacteroidota</taxon>
        <taxon>Bacteroidia</taxon>
        <taxon>Bacteroidales</taxon>
        <taxon>Prevotellaceae</taxon>
        <taxon>Segatella</taxon>
    </lineage>
</organism>
<dbReference type="Proteomes" id="UP000261245">
    <property type="component" value="Unassembled WGS sequence"/>
</dbReference>
<dbReference type="AlphaFoldDB" id="A0AA92VWE6"/>